<dbReference type="PANTHER" id="PTHR33841">
    <property type="entry name" value="DNA METHYLTRANSFERASE YEEA-RELATED"/>
    <property type="match status" value="1"/>
</dbReference>
<comment type="caution">
    <text evidence="8">The sequence shown here is derived from an EMBL/GenBank/DDBJ whole genome shotgun (WGS) entry which is preliminary data.</text>
</comment>
<dbReference type="GO" id="GO:0008170">
    <property type="term" value="F:N-methyltransferase activity"/>
    <property type="evidence" value="ECO:0007669"/>
    <property type="project" value="InterPro"/>
</dbReference>
<dbReference type="GO" id="GO:0009307">
    <property type="term" value="P:DNA restriction-modification system"/>
    <property type="evidence" value="ECO:0007669"/>
    <property type="project" value="UniProtKB-KW"/>
</dbReference>
<dbReference type="PANTHER" id="PTHR33841:SF5">
    <property type="entry name" value="DNA METHYLASE (MODIFICATION METHYLASE) (METHYLTRANSFERASE)-RELATED"/>
    <property type="match status" value="1"/>
</dbReference>
<protein>
    <submittedName>
        <fullName evidence="8">Methylase</fullName>
    </submittedName>
</protein>
<evidence type="ECO:0000313" key="8">
    <source>
        <dbReference type="EMBL" id="TGK06356.1"/>
    </source>
</evidence>
<reference evidence="8" key="1">
    <citation type="journal article" date="2019" name="PLoS Negl. Trop. Dis.">
        <title>Revisiting the worldwide diversity of Leptospira species in the environment.</title>
        <authorList>
            <person name="Vincent A.T."/>
            <person name="Schiettekatte O."/>
            <person name="Bourhy P."/>
            <person name="Veyrier F.J."/>
            <person name="Picardeau M."/>
        </authorList>
    </citation>
    <scope>NUCLEOTIDE SEQUENCE [LARGE SCALE GENOMIC DNA]</scope>
    <source>
        <strain evidence="8">SSW15</strain>
    </source>
</reference>
<evidence type="ECO:0000256" key="4">
    <source>
        <dbReference type="ARBA" id="ARBA00022691"/>
    </source>
</evidence>
<feature type="domain" description="Type II methyltransferase M.Eco57I C-terminal" evidence="7">
    <location>
        <begin position="312"/>
        <end position="528"/>
    </location>
</feature>
<dbReference type="InterPro" id="IPR003356">
    <property type="entry name" value="DNA_methylase_A-5"/>
</dbReference>
<gene>
    <name evidence="8" type="ORF">EHO60_15045</name>
</gene>
<evidence type="ECO:0000256" key="1">
    <source>
        <dbReference type="ARBA" id="ARBA00006594"/>
    </source>
</evidence>
<dbReference type="Pfam" id="PF02384">
    <property type="entry name" value="N6_Mtase"/>
    <property type="match status" value="1"/>
</dbReference>
<dbReference type="InterPro" id="IPR029063">
    <property type="entry name" value="SAM-dependent_MTases_sf"/>
</dbReference>
<dbReference type="AlphaFoldDB" id="A0A4R9G4B6"/>
<dbReference type="InterPro" id="IPR054520">
    <property type="entry name" value="M_Eco57I_C"/>
</dbReference>
<dbReference type="SUPFAM" id="SSF53335">
    <property type="entry name" value="S-adenosyl-L-methionine-dependent methyltransferases"/>
    <property type="match status" value="1"/>
</dbReference>
<dbReference type="GO" id="GO:0003677">
    <property type="term" value="F:DNA binding"/>
    <property type="evidence" value="ECO:0007669"/>
    <property type="project" value="InterPro"/>
</dbReference>
<dbReference type="RefSeq" id="WP_135769038.1">
    <property type="nucleotide sequence ID" value="NZ_RQET01000013.1"/>
</dbReference>
<accession>A0A4R9G4B6</accession>
<dbReference type="InterPro" id="IPR050953">
    <property type="entry name" value="N4_N6_ade-DNA_methylase"/>
</dbReference>
<evidence type="ECO:0000256" key="3">
    <source>
        <dbReference type="ARBA" id="ARBA00022679"/>
    </source>
</evidence>
<dbReference type="Pfam" id="PF22837">
    <property type="entry name" value="M_Eco57I_C"/>
    <property type="match status" value="1"/>
</dbReference>
<dbReference type="InterPro" id="IPR002052">
    <property type="entry name" value="DNA_methylase_N6_adenine_CS"/>
</dbReference>
<evidence type="ECO:0000256" key="2">
    <source>
        <dbReference type="ARBA" id="ARBA00022603"/>
    </source>
</evidence>
<organism evidence="8 9">
    <name type="scientific">Leptospira fletcheri</name>
    <dbReference type="NCBI Taxonomy" id="2484981"/>
    <lineage>
        <taxon>Bacteria</taxon>
        <taxon>Pseudomonadati</taxon>
        <taxon>Spirochaetota</taxon>
        <taxon>Spirochaetia</taxon>
        <taxon>Leptospirales</taxon>
        <taxon>Leptospiraceae</taxon>
        <taxon>Leptospira</taxon>
    </lineage>
</organism>
<keyword evidence="9" id="KW-1185">Reference proteome</keyword>
<keyword evidence="2 8" id="KW-0489">Methyltransferase</keyword>
<keyword evidence="3" id="KW-0808">Transferase</keyword>
<evidence type="ECO:0000256" key="5">
    <source>
        <dbReference type="ARBA" id="ARBA00022747"/>
    </source>
</evidence>
<proteinExistence type="inferred from homology"/>
<dbReference type="GO" id="GO:0032259">
    <property type="term" value="P:methylation"/>
    <property type="evidence" value="ECO:0007669"/>
    <property type="project" value="UniProtKB-KW"/>
</dbReference>
<comment type="similarity">
    <text evidence="1">Belongs to the N(4)/N(6)-methyltransferase family.</text>
</comment>
<evidence type="ECO:0000313" key="9">
    <source>
        <dbReference type="Proteomes" id="UP000298458"/>
    </source>
</evidence>
<evidence type="ECO:0000259" key="7">
    <source>
        <dbReference type="Pfam" id="PF22837"/>
    </source>
</evidence>
<dbReference type="CDD" id="cd02440">
    <property type="entry name" value="AdoMet_MTases"/>
    <property type="match status" value="1"/>
</dbReference>
<keyword evidence="4" id="KW-0949">S-adenosyl-L-methionine</keyword>
<dbReference type="PROSITE" id="PS00092">
    <property type="entry name" value="N6_MTASE"/>
    <property type="match status" value="1"/>
</dbReference>
<feature type="domain" description="DNA methylase adenine-specific" evidence="6">
    <location>
        <begin position="17"/>
        <end position="238"/>
    </location>
</feature>
<keyword evidence="5" id="KW-0680">Restriction system</keyword>
<name>A0A4R9G4B6_9LEPT</name>
<dbReference type="EMBL" id="RQET01000013">
    <property type="protein sequence ID" value="TGK06356.1"/>
    <property type="molecule type" value="Genomic_DNA"/>
</dbReference>
<dbReference type="OrthoDB" id="9815272at2"/>
<dbReference type="Gene3D" id="3.40.50.150">
    <property type="entry name" value="Vaccinia Virus protein VP39"/>
    <property type="match status" value="1"/>
</dbReference>
<sequence length="567" mass="64529">MFIQPTENISLHTLISSSKALGQFFTPPTLAKIMVEWVRDSETARKKEAPFRILDPAAGKGIFFSVFNRTKTELYLPIEFHGWEIDPVLFQECERNLEEEEIPPSARFLNLGDFLSAEVKTSFDAILCNPPYKRLSHSKLGNDLLKSFKEKTGVAIPGTANLYVFFLLKILSLLKEKGRAAVLLPYEFLNAGYGIPVKKTLLESGTLRRILLLDSPWPLFSGAVTSSCILFLENGKPEVPGFLWSRISSSLISEGIGGENLQWRSASLKAEHKWTHSFREGRETLSRIKSDAKIPYNNNYVSMSKGGQYDWVSILEFGKFRRGIATGDNGFFLLSEKEASSLKIPSEFLRSSIPKAQYALSPFFTGDDWDVLRSGGAKVWLLDAKEILNVEDHTGIRRYLEEGIRRGVPNRFLPSKRRPWHSQESREPSRILATSFHRQDIRFVLNSSPAVNLTCFHGFTAKPEYAGMEELLFAYLITPHAHKELESRTREYAQGLRKVEPGDLNSLIVPDLRKVKEMEKEKISSLLGKYRNLLNPWTPGRRRKPEQIVGRNPEEKQILVSIQEFFL</sequence>
<dbReference type="Proteomes" id="UP000298458">
    <property type="component" value="Unassembled WGS sequence"/>
</dbReference>
<evidence type="ECO:0000259" key="6">
    <source>
        <dbReference type="Pfam" id="PF02384"/>
    </source>
</evidence>
<dbReference type="PRINTS" id="PR00507">
    <property type="entry name" value="N12N6MTFRASE"/>
</dbReference>
<dbReference type="GO" id="GO:0009007">
    <property type="term" value="F:site-specific DNA-methyltransferase (adenine-specific) activity"/>
    <property type="evidence" value="ECO:0007669"/>
    <property type="project" value="UniProtKB-EC"/>
</dbReference>